<dbReference type="InterPro" id="IPR037401">
    <property type="entry name" value="SnoaL-like"/>
</dbReference>
<dbReference type="Pfam" id="PF12680">
    <property type="entry name" value="SnoaL_2"/>
    <property type="match status" value="1"/>
</dbReference>
<proteinExistence type="predicted"/>
<dbReference type="EMBL" id="BMGJ01000008">
    <property type="protein sequence ID" value="GGD66270.1"/>
    <property type="molecule type" value="Genomic_DNA"/>
</dbReference>
<reference evidence="3" key="1">
    <citation type="journal article" date="2019" name="Int. J. Syst. Evol. Microbiol.">
        <title>The Global Catalogue of Microorganisms (GCM) 10K type strain sequencing project: providing services to taxonomists for standard genome sequencing and annotation.</title>
        <authorList>
            <consortium name="The Broad Institute Genomics Platform"/>
            <consortium name="The Broad Institute Genome Sequencing Center for Infectious Disease"/>
            <person name="Wu L."/>
            <person name="Ma J."/>
        </authorList>
    </citation>
    <scope>NUCLEOTIDE SEQUENCE [LARGE SCALE GENOMIC DNA]</scope>
    <source>
        <strain evidence="3">CGMCC 1.12923</strain>
    </source>
</reference>
<sequence>MISVFCKFYENLNASSLAELNTVYTQNVRFIDPVGEHNGLEALHSYFDNLLENCTTCHFTLHQTQLVEQHGFVTWTMAFSHPKLINGKTLCLEGCSEIRFSADQKVCFQRDYYDLGAMLYEHLPVLGPAIKWLKRRLNQ</sequence>
<feature type="domain" description="SnoaL-like" evidence="1">
    <location>
        <begin position="7"/>
        <end position="106"/>
    </location>
</feature>
<organism evidence="2 3">
    <name type="scientific">Lacimicrobium alkaliphilum</name>
    <dbReference type="NCBI Taxonomy" id="1526571"/>
    <lineage>
        <taxon>Bacteria</taxon>
        <taxon>Pseudomonadati</taxon>
        <taxon>Pseudomonadota</taxon>
        <taxon>Gammaproteobacteria</taxon>
        <taxon>Alteromonadales</taxon>
        <taxon>Alteromonadaceae</taxon>
        <taxon>Lacimicrobium</taxon>
    </lineage>
</organism>
<dbReference type="Gene3D" id="3.10.450.50">
    <property type="match status" value="1"/>
</dbReference>
<comment type="caution">
    <text evidence="2">The sequence shown here is derived from an EMBL/GenBank/DDBJ whole genome shotgun (WGS) entry which is preliminary data.</text>
</comment>
<protein>
    <submittedName>
        <fullName evidence="2">Transcriptional regulator</fullName>
    </submittedName>
</protein>
<name>A0ABQ1RF29_9ALTE</name>
<dbReference type="RefSeq" id="WP_268235318.1">
    <property type="nucleotide sequence ID" value="NZ_BMGJ01000008.1"/>
</dbReference>
<evidence type="ECO:0000259" key="1">
    <source>
        <dbReference type="Pfam" id="PF12680"/>
    </source>
</evidence>
<keyword evidence="3" id="KW-1185">Reference proteome</keyword>
<evidence type="ECO:0000313" key="2">
    <source>
        <dbReference type="EMBL" id="GGD66270.1"/>
    </source>
</evidence>
<dbReference type="SUPFAM" id="SSF54427">
    <property type="entry name" value="NTF2-like"/>
    <property type="match status" value="1"/>
</dbReference>
<evidence type="ECO:0000313" key="3">
    <source>
        <dbReference type="Proteomes" id="UP000614272"/>
    </source>
</evidence>
<dbReference type="Proteomes" id="UP000614272">
    <property type="component" value="Unassembled WGS sequence"/>
</dbReference>
<accession>A0ABQ1RF29</accession>
<dbReference type="InterPro" id="IPR032710">
    <property type="entry name" value="NTF2-like_dom_sf"/>
</dbReference>
<gene>
    <name evidence="2" type="ORF">GCM10011357_21900</name>
</gene>